<keyword evidence="3" id="KW-1185">Reference proteome</keyword>
<feature type="region of interest" description="Disordered" evidence="1">
    <location>
        <begin position="1"/>
        <end position="65"/>
    </location>
</feature>
<name>A0A9K3P279_HELAN</name>
<reference evidence="2" key="2">
    <citation type="submission" date="2020-06" db="EMBL/GenBank/DDBJ databases">
        <title>Helianthus annuus Genome sequencing and assembly Release 2.</title>
        <authorList>
            <person name="Gouzy J."/>
            <person name="Langlade N."/>
            <person name="Munos S."/>
        </authorList>
    </citation>
    <scope>NUCLEOTIDE SEQUENCE</scope>
    <source>
        <tissue evidence="2">Leaves</tissue>
    </source>
</reference>
<reference evidence="2" key="1">
    <citation type="journal article" date="2017" name="Nature">
        <title>The sunflower genome provides insights into oil metabolism, flowering and Asterid evolution.</title>
        <authorList>
            <person name="Badouin H."/>
            <person name="Gouzy J."/>
            <person name="Grassa C.J."/>
            <person name="Murat F."/>
            <person name="Staton S.E."/>
            <person name="Cottret L."/>
            <person name="Lelandais-Briere C."/>
            <person name="Owens G.L."/>
            <person name="Carrere S."/>
            <person name="Mayjonade B."/>
            <person name="Legrand L."/>
            <person name="Gill N."/>
            <person name="Kane N.C."/>
            <person name="Bowers J.E."/>
            <person name="Hubner S."/>
            <person name="Bellec A."/>
            <person name="Berard A."/>
            <person name="Berges H."/>
            <person name="Blanchet N."/>
            <person name="Boniface M.C."/>
            <person name="Brunel D."/>
            <person name="Catrice O."/>
            <person name="Chaidir N."/>
            <person name="Claudel C."/>
            <person name="Donnadieu C."/>
            <person name="Faraut T."/>
            <person name="Fievet G."/>
            <person name="Helmstetter N."/>
            <person name="King M."/>
            <person name="Knapp S.J."/>
            <person name="Lai Z."/>
            <person name="Le Paslier M.C."/>
            <person name="Lippi Y."/>
            <person name="Lorenzon L."/>
            <person name="Mandel J.R."/>
            <person name="Marage G."/>
            <person name="Marchand G."/>
            <person name="Marquand E."/>
            <person name="Bret-Mestries E."/>
            <person name="Morien E."/>
            <person name="Nambeesan S."/>
            <person name="Nguyen T."/>
            <person name="Pegot-Espagnet P."/>
            <person name="Pouilly N."/>
            <person name="Raftis F."/>
            <person name="Sallet E."/>
            <person name="Schiex T."/>
            <person name="Thomas J."/>
            <person name="Vandecasteele C."/>
            <person name="Vares D."/>
            <person name="Vear F."/>
            <person name="Vautrin S."/>
            <person name="Crespi M."/>
            <person name="Mangin B."/>
            <person name="Burke J.M."/>
            <person name="Salse J."/>
            <person name="Munos S."/>
            <person name="Vincourt P."/>
            <person name="Rieseberg L.H."/>
            <person name="Langlade N.B."/>
        </authorList>
    </citation>
    <scope>NUCLEOTIDE SEQUENCE</scope>
    <source>
        <tissue evidence="2">Leaves</tissue>
    </source>
</reference>
<accession>A0A9K3P279</accession>
<organism evidence="2 3">
    <name type="scientific">Helianthus annuus</name>
    <name type="common">Common sunflower</name>
    <dbReference type="NCBI Taxonomy" id="4232"/>
    <lineage>
        <taxon>Eukaryota</taxon>
        <taxon>Viridiplantae</taxon>
        <taxon>Streptophyta</taxon>
        <taxon>Embryophyta</taxon>
        <taxon>Tracheophyta</taxon>
        <taxon>Spermatophyta</taxon>
        <taxon>Magnoliopsida</taxon>
        <taxon>eudicotyledons</taxon>
        <taxon>Gunneridae</taxon>
        <taxon>Pentapetalae</taxon>
        <taxon>asterids</taxon>
        <taxon>campanulids</taxon>
        <taxon>Asterales</taxon>
        <taxon>Asteraceae</taxon>
        <taxon>Asteroideae</taxon>
        <taxon>Heliantheae alliance</taxon>
        <taxon>Heliantheae</taxon>
        <taxon>Helianthus</taxon>
    </lineage>
</organism>
<evidence type="ECO:0000313" key="3">
    <source>
        <dbReference type="Proteomes" id="UP000215914"/>
    </source>
</evidence>
<dbReference type="Proteomes" id="UP000215914">
    <property type="component" value="Unassembled WGS sequence"/>
</dbReference>
<proteinExistence type="predicted"/>
<dbReference type="EMBL" id="MNCJ02000317">
    <property type="protein sequence ID" value="KAF5819608.1"/>
    <property type="molecule type" value="Genomic_DNA"/>
</dbReference>
<dbReference type="AlphaFoldDB" id="A0A9K3P279"/>
<evidence type="ECO:0000256" key="1">
    <source>
        <dbReference type="SAM" id="MobiDB-lite"/>
    </source>
</evidence>
<protein>
    <submittedName>
        <fullName evidence="2">Uncharacterized protein</fullName>
    </submittedName>
</protein>
<gene>
    <name evidence="2" type="ORF">HanXRQr2_Chr02g0079541</name>
</gene>
<comment type="caution">
    <text evidence="2">The sequence shown here is derived from an EMBL/GenBank/DDBJ whole genome shotgun (WGS) entry which is preliminary data.</text>
</comment>
<sequence>MVASSTPSPPGAGATPSRPPPVELRPRLQRRNIDVEDDSNGGPPFFSLRRPLRHPIPPPPSSSRPIFISVTIPKSLRITHTPTQTQTQNAKAWIYVVRSKLTYVHGWQIGYSLLKRHSNYKYIDSICRD</sequence>
<evidence type="ECO:0000313" key="2">
    <source>
        <dbReference type="EMBL" id="KAF5819608.1"/>
    </source>
</evidence>
<dbReference type="Gramene" id="mRNA:HanXRQr2_Chr02g0079541">
    <property type="protein sequence ID" value="CDS:HanXRQr2_Chr02g0079541.1"/>
    <property type="gene ID" value="HanXRQr2_Chr02g0079541"/>
</dbReference>